<keyword evidence="3" id="KW-1185">Reference proteome</keyword>
<dbReference type="EMBL" id="JAHUZE010000001">
    <property type="protein sequence ID" value="MBV7378258.1"/>
    <property type="molecule type" value="Genomic_DNA"/>
</dbReference>
<dbReference type="HAMAP" id="MF_00170">
    <property type="entry name" value="Rib_5P_isom_A"/>
    <property type="match status" value="1"/>
</dbReference>
<keyword evidence="1 2" id="KW-0413">Isomerase</keyword>
<gene>
    <name evidence="1 2" type="primary">rpiA</name>
    <name evidence="2" type="ORF">KJP28_04930</name>
</gene>
<dbReference type="PANTHER" id="PTHR11934:SF0">
    <property type="entry name" value="RIBOSE-5-PHOSPHATE ISOMERASE"/>
    <property type="match status" value="1"/>
</dbReference>
<dbReference type="InterPro" id="IPR004788">
    <property type="entry name" value="Ribose5P_isomerase_type_A"/>
</dbReference>
<feature type="binding site" evidence="1">
    <location>
        <begin position="89"/>
        <end position="92"/>
    </location>
    <ligand>
        <name>substrate</name>
    </ligand>
</feature>
<proteinExistence type="inferred from homology"/>
<accession>A0ABS6T0I4</accession>
<dbReference type="RefSeq" id="WP_218391117.1">
    <property type="nucleotide sequence ID" value="NZ_JAHUZE010000001.1"/>
</dbReference>
<reference evidence="2 3" key="1">
    <citation type="submission" date="2021-05" db="EMBL/GenBank/DDBJ databases">
        <title>Culturable bacteria isolated from Daya Bay.</title>
        <authorList>
            <person name="Zheng W."/>
            <person name="Yu S."/>
            <person name="Huang Y."/>
        </authorList>
    </citation>
    <scope>NUCLEOTIDE SEQUENCE [LARGE SCALE GENOMIC DNA]</scope>
    <source>
        <strain evidence="2 3">DP4N28-5</strain>
    </source>
</reference>
<organism evidence="2 3">
    <name type="scientific">Maritimibacter dapengensis</name>
    <dbReference type="NCBI Taxonomy" id="2836868"/>
    <lineage>
        <taxon>Bacteria</taxon>
        <taxon>Pseudomonadati</taxon>
        <taxon>Pseudomonadota</taxon>
        <taxon>Alphaproteobacteria</taxon>
        <taxon>Rhodobacterales</taxon>
        <taxon>Roseobacteraceae</taxon>
        <taxon>Maritimibacter</taxon>
    </lineage>
</organism>
<evidence type="ECO:0000313" key="3">
    <source>
        <dbReference type="Proteomes" id="UP000756530"/>
    </source>
</evidence>
<comment type="pathway">
    <text evidence="1">Carbohydrate degradation; pentose phosphate pathway; D-ribose 5-phosphate from D-ribulose 5-phosphate (non-oxidative stage): step 1/1.</text>
</comment>
<name>A0ABS6T0I4_9RHOB</name>
<comment type="caution">
    <text evidence="2">The sequence shown here is derived from an EMBL/GenBank/DDBJ whole genome shotgun (WGS) entry which is preliminary data.</text>
</comment>
<evidence type="ECO:0000256" key="1">
    <source>
        <dbReference type="HAMAP-Rule" id="MF_00170"/>
    </source>
</evidence>
<dbReference type="Pfam" id="PF06026">
    <property type="entry name" value="Rib_5-P_isom_A"/>
    <property type="match status" value="1"/>
</dbReference>
<feature type="binding site" evidence="1">
    <location>
        <position position="129"/>
    </location>
    <ligand>
        <name>substrate</name>
    </ligand>
</feature>
<comment type="function">
    <text evidence="1">Catalyzes the reversible conversion of ribose-5-phosphate to ribulose 5-phosphate.</text>
</comment>
<protein>
    <recommendedName>
        <fullName evidence="1">Ribose-5-phosphate isomerase A</fullName>
        <ecNumber evidence="1">5.3.1.6</ecNumber>
    </recommendedName>
    <alternativeName>
        <fullName evidence="1">Phosphoriboisomerase A</fullName>
        <shortName evidence="1">PRI</shortName>
    </alternativeName>
</protein>
<dbReference type="NCBIfam" id="NF001924">
    <property type="entry name" value="PRK00702.1"/>
    <property type="match status" value="1"/>
</dbReference>
<dbReference type="CDD" id="cd01398">
    <property type="entry name" value="RPI_A"/>
    <property type="match status" value="1"/>
</dbReference>
<feature type="binding site" evidence="1">
    <location>
        <begin position="33"/>
        <end position="36"/>
    </location>
    <ligand>
        <name>substrate</name>
    </ligand>
</feature>
<sequence>MTSNLSPIDTAKFVAAKRAVEFVEDGMRVGLGTGSTAAWMVRCLGERVREEGLKVSGVPTSTRTAELARQVGIKVISLDDARWLDITIDGADEFDGDLNLIKGGGGALLQEKIVATASDLMIVITDPSKKVDTLGRFPLPVEVIPFGWQTTKALVEETLASLDVLGQQASLRMNGEAPFVTDEGNHIIDLHLQRIGNARQMSMVLNQIPGVVENGLFIDICDKVVIGHQDGRVEVEDINDGSHEEGTIEFADAENLFLDI</sequence>
<comment type="subunit">
    <text evidence="1">Homodimer.</text>
</comment>
<dbReference type="NCBIfam" id="TIGR00021">
    <property type="entry name" value="rpiA"/>
    <property type="match status" value="1"/>
</dbReference>
<feature type="active site" description="Proton acceptor" evidence="1">
    <location>
        <position position="111"/>
    </location>
</feature>
<feature type="binding site" evidence="1">
    <location>
        <begin position="102"/>
        <end position="105"/>
    </location>
    <ligand>
        <name>substrate</name>
    </ligand>
</feature>
<evidence type="ECO:0000313" key="2">
    <source>
        <dbReference type="EMBL" id="MBV7378258.1"/>
    </source>
</evidence>
<comment type="similarity">
    <text evidence="1">Belongs to the ribose 5-phosphate isomerase family.</text>
</comment>
<dbReference type="GO" id="GO:0004751">
    <property type="term" value="F:ribose-5-phosphate isomerase activity"/>
    <property type="evidence" value="ECO:0007669"/>
    <property type="project" value="UniProtKB-EC"/>
</dbReference>
<dbReference type="EC" id="5.3.1.6" evidence="1"/>
<dbReference type="PANTHER" id="PTHR11934">
    <property type="entry name" value="RIBOSE-5-PHOSPHATE ISOMERASE"/>
    <property type="match status" value="1"/>
</dbReference>
<dbReference type="Proteomes" id="UP000756530">
    <property type="component" value="Unassembled WGS sequence"/>
</dbReference>
<comment type="catalytic activity">
    <reaction evidence="1">
        <text>aldehydo-D-ribose 5-phosphate = D-ribulose 5-phosphate</text>
        <dbReference type="Rhea" id="RHEA:14657"/>
        <dbReference type="ChEBI" id="CHEBI:58121"/>
        <dbReference type="ChEBI" id="CHEBI:58273"/>
        <dbReference type="EC" id="5.3.1.6"/>
    </reaction>
</comment>
<dbReference type="InterPro" id="IPR020672">
    <property type="entry name" value="Ribose5P_isomerase_typA_subgr"/>
</dbReference>